<protein>
    <submittedName>
        <fullName evidence="1">Uncharacterized protein</fullName>
    </submittedName>
</protein>
<name>A0AAE1CG50_9PEZI</name>
<accession>A0AAE1CG50</accession>
<comment type="caution">
    <text evidence="1">The sequence shown here is derived from an EMBL/GenBank/DDBJ whole genome shotgun (WGS) entry which is preliminary data.</text>
</comment>
<sequence length="533" mass="58798">MDPFALTQAGGSTADQFAQQGSVDWLQLAKMTVSIPVSIITRLAAADITPMTIIVARNIASVFRIFPLGYSRITESLGRLQSYSALGDAIWFGFGIKHIPLSEIFPPKACASILMELADFYGIPGELRASPKQWLNLVVVCSGIMRSTRFGLIADQFMAFYRLPHCNNRPMEDGLRDVARALQSIALITSGVLDSVTLAGGSSCGWIAAYGYCFLGLDVEIRREGRELLYRSAADGKRIGSFVEYHQPSPTERSGQVEVRSRSYFIKSMDDISSQRFEADDAMTGGFAPWGTCLTAAFGAEAVGYLLEQRVAFALAETVILLTWNLSAMQIHPDLLPCRSGLRLIYNQRERQRLHLSGRNLEKMTDGLRPESICRTAQFLFTTCTVDPTEPTNFSAASVRGICFYFDVLREISDRPDITHERYTIFPFRHPCSPSEGLRRVDGEDLDAQIVALASDTSSRDLQATLVVEETIDGLFADIRFTGSKGPCQVGAYRIMQLVMDVSHYIRCSGGSCDALTGDYDDIVLVDEEGPLP</sequence>
<organism evidence="1 2">
    <name type="scientific">Podospora appendiculata</name>
    <dbReference type="NCBI Taxonomy" id="314037"/>
    <lineage>
        <taxon>Eukaryota</taxon>
        <taxon>Fungi</taxon>
        <taxon>Dikarya</taxon>
        <taxon>Ascomycota</taxon>
        <taxon>Pezizomycotina</taxon>
        <taxon>Sordariomycetes</taxon>
        <taxon>Sordariomycetidae</taxon>
        <taxon>Sordariales</taxon>
        <taxon>Podosporaceae</taxon>
        <taxon>Podospora</taxon>
    </lineage>
</organism>
<evidence type="ECO:0000313" key="2">
    <source>
        <dbReference type="Proteomes" id="UP001270362"/>
    </source>
</evidence>
<gene>
    <name evidence="1" type="ORF">B0T22DRAFT_486878</name>
</gene>
<reference evidence="1" key="1">
    <citation type="journal article" date="2023" name="Mol. Phylogenet. Evol.">
        <title>Genome-scale phylogeny and comparative genomics of the fungal order Sordariales.</title>
        <authorList>
            <person name="Hensen N."/>
            <person name="Bonometti L."/>
            <person name="Westerberg I."/>
            <person name="Brannstrom I.O."/>
            <person name="Guillou S."/>
            <person name="Cros-Aarteil S."/>
            <person name="Calhoun S."/>
            <person name="Haridas S."/>
            <person name="Kuo A."/>
            <person name="Mondo S."/>
            <person name="Pangilinan J."/>
            <person name="Riley R."/>
            <person name="LaButti K."/>
            <person name="Andreopoulos B."/>
            <person name="Lipzen A."/>
            <person name="Chen C."/>
            <person name="Yan M."/>
            <person name="Daum C."/>
            <person name="Ng V."/>
            <person name="Clum A."/>
            <person name="Steindorff A."/>
            <person name="Ohm R.A."/>
            <person name="Martin F."/>
            <person name="Silar P."/>
            <person name="Natvig D.O."/>
            <person name="Lalanne C."/>
            <person name="Gautier V."/>
            <person name="Ament-Velasquez S.L."/>
            <person name="Kruys A."/>
            <person name="Hutchinson M.I."/>
            <person name="Powell A.J."/>
            <person name="Barry K."/>
            <person name="Miller A.N."/>
            <person name="Grigoriev I.V."/>
            <person name="Debuchy R."/>
            <person name="Gladieux P."/>
            <person name="Hiltunen Thoren M."/>
            <person name="Johannesson H."/>
        </authorList>
    </citation>
    <scope>NUCLEOTIDE SEQUENCE</scope>
    <source>
        <strain evidence="1">CBS 314.62</strain>
    </source>
</reference>
<proteinExistence type="predicted"/>
<evidence type="ECO:0000313" key="1">
    <source>
        <dbReference type="EMBL" id="KAK3693100.1"/>
    </source>
</evidence>
<keyword evidence="2" id="KW-1185">Reference proteome</keyword>
<reference evidence="1" key="2">
    <citation type="submission" date="2023-06" db="EMBL/GenBank/DDBJ databases">
        <authorList>
            <consortium name="Lawrence Berkeley National Laboratory"/>
            <person name="Haridas S."/>
            <person name="Hensen N."/>
            <person name="Bonometti L."/>
            <person name="Westerberg I."/>
            <person name="Brannstrom I.O."/>
            <person name="Guillou S."/>
            <person name="Cros-Aarteil S."/>
            <person name="Calhoun S."/>
            <person name="Kuo A."/>
            <person name="Mondo S."/>
            <person name="Pangilinan J."/>
            <person name="Riley R."/>
            <person name="Labutti K."/>
            <person name="Andreopoulos B."/>
            <person name="Lipzen A."/>
            <person name="Chen C."/>
            <person name="Yanf M."/>
            <person name="Daum C."/>
            <person name="Ng V."/>
            <person name="Clum A."/>
            <person name="Steindorff A."/>
            <person name="Ohm R."/>
            <person name="Martin F."/>
            <person name="Silar P."/>
            <person name="Natvig D."/>
            <person name="Lalanne C."/>
            <person name="Gautier V."/>
            <person name="Ament-Velasquez S.L."/>
            <person name="Kruys A."/>
            <person name="Hutchinson M.I."/>
            <person name="Powell A.J."/>
            <person name="Barry K."/>
            <person name="Miller A.N."/>
            <person name="Grigoriev I.V."/>
            <person name="Debuchy R."/>
            <person name="Gladieux P."/>
            <person name="Thoren M.H."/>
            <person name="Johannesson H."/>
        </authorList>
    </citation>
    <scope>NUCLEOTIDE SEQUENCE</scope>
    <source>
        <strain evidence="1">CBS 314.62</strain>
    </source>
</reference>
<dbReference type="EMBL" id="JAULSO010000001">
    <property type="protein sequence ID" value="KAK3693100.1"/>
    <property type="molecule type" value="Genomic_DNA"/>
</dbReference>
<dbReference type="AlphaFoldDB" id="A0AAE1CG50"/>
<dbReference type="Proteomes" id="UP001270362">
    <property type="component" value="Unassembled WGS sequence"/>
</dbReference>